<keyword evidence="2" id="KW-0472">Membrane</keyword>
<dbReference type="PhylomeDB" id="Q7Q9G8"/>
<dbReference type="PaxDb" id="7165-AGAP005242-PA"/>
<dbReference type="eggNOG" id="ENOG502S55B">
    <property type="taxonomic scope" value="Eukaryota"/>
</dbReference>
<evidence type="ECO:0000313" key="3">
    <source>
        <dbReference type="EMBL" id="EAA09367.4"/>
    </source>
</evidence>
<evidence type="ECO:0000256" key="1">
    <source>
        <dbReference type="SAM" id="MobiDB-lite"/>
    </source>
</evidence>
<dbReference type="EMBL" id="AAAB01008900">
    <property type="protein sequence ID" value="EAA09367.4"/>
    <property type="molecule type" value="Genomic_DNA"/>
</dbReference>
<dbReference type="VEuPathDB" id="VectorBase:AGAP005242"/>
<dbReference type="VEuPathDB" id="VectorBase:AGAMI1_006020"/>
<feature type="compositionally biased region" description="Polar residues" evidence="1">
    <location>
        <begin position="101"/>
        <end position="122"/>
    </location>
</feature>
<feature type="compositionally biased region" description="Gly residues" evidence="1">
    <location>
        <begin position="423"/>
        <end position="436"/>
    </location>
</feature>
<dbReference type="ExpressionAtlas" id="Q7Q9G8">
    <property type="expression patterns" value="differential"/>
</dbReference>
<feature type="compositionally biased region" description="Polar residues" evidence="1">
    <location>
        <begin position="528"/>
        <end position="543"/>
    </location>
</feature>
<sequence length="543" mass="57700">MADTLCPLYTTSSRRSCEGSKPLAGAEPTGAGLPSLCGESGETSEQQYVSDKGAASSLLLALRPEHGKASSSSATSCKRQFRAPDAYNFFVRMQRIPGQGPRSTASRKYNGNKSSNSTHSCPLTISQSANGEVLPSWRLDPCLLETAATQEEPMRLLQGKLNIVWNHDGNAPNYRLQITVVGQGAVCLERDKHSCLEYVGMPLLCIARELVCDGLPNCPPIGSEVSDENEAMCVKHRQQEYSVSFGSLLALLPLGRFRFFAYCSIFHNEPFSTDPGPFRFSDACENPVQSVFRQYIQNTIKSFFGGEPKELPSKGAAFGEVDIALEQKFGATYPPAVPVSPVPPVTEPAVVPPKKHHSRMTGLSKYGPWGYLFLGMLICGGALLICGLWECCCRSHKPEHSPDDSLPDQVPSFLQTSSPADGGTPGRHGMTGGDGGTSPASHNLPQYGELDPPPAYSVLFPTQKPSDGSDGLPVVTITTTEPAAQTNSPSISNGSNSNSHITSIAEQSPMAERGGGGGGETLVVAPDTSPTLPVSPSAPSLVV</sequence>
<name>Q7Q9G8_ANOGA</name>
<evidence type="ECO:0000256" key="2">
    <source>
        <dbReference type="SAM" id="Phobius"/>
    </source>
</evidence>
<protein>
    <submittedName>
        <fullName evidence="3">AGAP005242-PA</fullName>
    </submittedName>
</protein>
<accession>Q7Q9G8</accession>
<dbReference type="HOGENOM" id="CLU_051244_0_0_1"/>
<comment type="caution">
    <text evidence="3">The sequence shown here is derived from an EMBL/GenBank/DDBJ whole genome shotgun (WGS) entry which is preliminary data.</text>
</comment>
<organism evidence="3">
    <name type="scientific">Anopheles gambiae</name>
    <name type="common">African malaria mosquito</name>
    <dbReference type="NCBI Taxonomy" id="7165"/>
    <lineage>
        <taxon>Eukaryota</taxon>
        <taxon>Metazoa</taxon>
        <taxon>Ecdysozoa</taxon>
        <taxon>Arthropoda</taxon>
        <taxon>Hexapoda</taxon>
        <taxon>Insecta</taxon>
        <taxon>Pterygota</taxon>
        <taxon>Neoptera</taxon>
        <taxon>Endopterygota</taxon>
        <taxon>Diptera</taxon>
        <taxon>Nematocera</taxon>
        <taxon>Culicoidea</taxon>
        <taxon>Culicidae</taxon>
        <taxon>Anophelinae</taxon>
        <taxon>Anopheles</taxon>
    </lineage>
</organism>
<keyword evidence="2" id="KW-1133">Transmembrane helix</keyword>
<feature type="compositionally biased region" description="Polar residues" evidence="1">
    <location>
        <begin position="476"/>
        <end position="486"/>
    </location>
</feature>
<reference evidence="3" key="5">
    <citation type="submission" date="2011-05" db="EMBL/GenBank/DDBJ databases">
        <authorList>
            <consortium name="VectorBase"/>
        </authorList>
    </citation>
    <scope>NUCLEOTIDE SEQUENCE</scope>
    <source>
        <strain evidence="3">PEST</strain>
    </source>
</reference>
<feature type="region of interest" description="Disordered" evidence="1">
    <location>
        <begin position="13"/>
        <end position="49"/>
    </location>
</feature>
<feature type="region of interest" description="Disordered" evidence="1">
    <location>
        <begin position="397"/>
        <end position="543"/>
    </location>
</feature>
<feature type="transmembrane region" description="Helical" evidence="2">
    <location>
        <begin position="369"/>
        <end position="389"/>
    </location>
</feature>
<reference evidence="3" key="4">
    <citation type="journal article" date="2007" name="Genome Biol.">
        <title>Update of the Anopheles gambiae PEST genome assembly.</title>
        <authorList>
            <person name="Sharakhova M.V."/>
            <person name="Hammond M.P."/>
            <person name="Lobo N.F."/>
            <person name="Krzywinski J."/>
            <person name="Unger M.F."/>
            <person name="Hillenmeyer M.E."/>
            <person name="Bruggner R.V."/>
            <person name="Birney E."/>
            <person name="Collins F.H."/>
        </authorList>
    </citation>
    <scope>NUCLEOTIDE SEQUENCE</scope>
    <source>
        <strain evidence="3">PEST</strain>
    </source>
</reference>
<reference evidence="3" key="2">
    <citation type="submission" date="2002-03" db="EMBL/GenBank/DDBJ databases">
        <authorList>
            <consortium name="The Anopheles Genome Sequencing Consortium"/>
        </authorList>
    </citation>
    <scope>NUCLEOTIDE SEQUENCE</scope>
    <source>
        <strain evidence="3">PEST</strain>
    </source>
</reference>
<dbReference type="OMA" id="RIVWEHG"/>
<dbReference type="AlphaFoldDB" id="Q7Q9G8"/>
<keyword evidence="2" id="KW-0812">Transmembrane</keyword>
<reference evidence="3" key="1">
    <citation type="journal article" date="2002" name="Science">
        <title>The genome sequence of the malaria mosquito Anopheles gambiae.</title>
        <authorList>
            <person name="Holt R.A."/>
            <person name="Subramanian G.M."/>
            <person name="Halpern A."/>
            <person name="Sutton G.G."/>
            <person name="Charlab R."/>
            <person name="Nusskern D.R."/>
            <person name="Wincker P."/>
            <person name="Clark A.G."/>
            <person name="Ribeiro J.M."/>
            <person name="Wides R."/>
            <person name="Salzberg S.L."/>
            <person name="Loftus B."/>
            <person name="Yandell M."/>
            <person name="Majoros W.H."/>
            <person name="Rusch D.B."/>
            <person name="Lai Z."/>
            <person name="Kraft C.L."/>
            <person name="Abril J.F."/>
            <person name="Anthouard V."/>
            <person name="Arensburger P."/>
            <person name="Atkinson P.W."/>
            <person name="Baden H."/>
            <person name="de Berardinis V."/>
            <person name="Baldwin D."/>
            <person name="Benes V."/>
            <person name="Biedler J."/>
            <person name="Blass C."/>
            <person name="Bolanos R."/>
            <person name="Boscus D."/>
            <person name="Barnstead M."/>
            <person name="Cai S."/>
            <person name="Center A."/>
            <person name="Chaturverdi K."/>
            <person name="Christophides G.K."/>
            <person name="Chrystal M.A."/>
            <person name="Clamp M."/>
            <person name="Cravchik A."/>
            <person name="Curwen V."/>
            <person name="Dana A."/>
            <person name="Delcher A."/>
            <person name="Dew I."/>
            <person name="Evans C.A."/>
            <person name="Flanigan M."/>
            <person name="Grundschober-Freimoser A."/>
            <person name="Friedli L."/>
            <person name="Gu Z."/>
            <person name="Guan P."/>
            <person name="Guigo R."/>
            <person name="Hillenmeyer M.E."/>
            <person name="Hladun S.L."/>
            <person name="Hogan J.R."/>
            <person name="Hong Y.S."/>
            <person name="Hoover J."/>
            <person name="Jaillon O."/>
            <person name="Ke Z."/>
            <person name="Kodira C."/>
            <person name="Kokoza E."/>
            <person name="Koutsos A."/>
            <person name="Letunic I."/>
            <person name="Levitsky A."/>
            <person name="Liang Y."/>
            <person name="Lin J.J."/>
            <person name="Lobo N.F."/>
            <person name="Lopez J.R."/>
            <person name="Malek J.A."/>
            <person name="McIntosh T.C."/>
            <person name="Meister S."/>
            <person name="Miller J."/>
            <person name="Mobarry C."/>
            <person name="Mongin E."/>
            <person name="Murphy S.D."/>
            <person name="O'Brochta D.A."/>
            <person name="Pfannkoch C."/>
            <person name="Qi R."/>
            <person name="Regier M.A."/>
            <person name="Remington K."/>
            <person name="Shao H."/>
            <person name="Sharakhova M.V."/>
            <person name="Sitter C.D."/>
            <person name="Shetty J."/>
            <person name="Smith T.J."/>
            <person name="Strong R."/>
            <person name="Sun J."/>
            <person name="Thomasova D."/>
            <person name="Ton L.Q."/>
            <person name="Topalis P."/>
            <person name="Tu Z."/>
            <person name="Unger M.F."/>
            <person name="Walenz B."/>
            <person name="Wang A."/>
            <person name="Wang J."/>
            <person name="Wang M."/>
            <person name="Wang X."/>
            <person name="Woodford K.J."/>
            <person name="Wortman J.R."/>
            <person name="Wu M."/>
            <person name="Yao A."/>
            <person name="Zdobnov E.M."/>
            <person name="Zhang H."/>
            <person name="Zhao Q."/>
            <person name="Zhao S."/>
            <person name="Zhu S.C."/>
            <person name="Zhimulev I."/>
            <person name="Coluzzi M."/>
            <person name="della Torre A."/>
            <person name="Roth C.W."/>
            <person name="Louis C."/>
            <person name="Kalush F."/>
            <person name="Mural R.J."/>
            <person name="Myers E.W."/>
            <person name="Adams M.D."/>
            <person name="Smith H.O."/>
            <person name="Broder S."/>
            <person name="Gardner M.J."/>
            <person name="Fraser C.M."/>
            <person name="Birney E."/>
            <person name="Bork P."/>
            <person name="Brey P.T."/>
            <person name="Venter J.C."/>
            <person name="Weissenbach J."/>
            <person name="Kafatos F.C."/>
            <person name="Collins F.H."/>
            <person name="Hoffman S.L."/>
        </authorList>
    </citation>
    <scope>NUCLEOTIDE SEQUENCE [LARGE SCALE GENOMIC DNA]</scope>
    <source>
        <strain evidence="3">PEST</strain>
    </source>
</reference>
<reference evidence="3" key="3">
    <citation type="journal article" date="2004" name="Trends Parasitol.">
        <title>The Anopheles gambiae genome: an update.</title>
        <authorList>
            <person name="Mongin E."/>
            <person name="Louis C."/>
            <person name="Holt R.A."/>
            <person name="Birney E."/>
            <person name="Collins F.H."/>
        </authorList>
    </citation>
    <scope>NUCLEOTIDE SEQUENCE</scope>
    <source>
        <strain evidence="3">PEST</strain>
    </source>
</reference>
<feature type="compositionally biased region" description="Low complexity" evidence="1">
    <location>
        <begin position="487"/>
        <end position="504"/>
    </location>
</feature>
<gene>
    <name evidence="3" type="ORF">AgaP_AGAP005242</name>
</gene>
<proteinExistence type="predicted"/>
<feature type="region of interest" description="Disordered" evidence="1">
    <location>
        <begin position="97"/>
        <end position="122"/>
    </location>
</feature>